<feature type="region of interest" description="Disordered" evidence="1">
    <location>
        <begin position="32"/>
        <end position="64"/>
    </location>
</feature>
<keyword evidence="3" id="KW-1185">Reference proteome</keyword>
<dbReference type="SUPFAM" id="SSF51445">
    <property type="entry name" value="(Trans)glycosidases"/>
    <property type="match status" value="1"/>
</dbReference>
<dbReference type="Gene3D" id="3.20.20.80">
    <property type="entry name" value="Glycosidases"/>
    <property type="match status" value="1"/>
</dbReference>
<evidence type="ECO:0000313" key="2">
    <source>
        <dbReference type="EMBL" id="MBL1100650.1"/>
    </source>
</evidence>
<name>A0ABS1NL24_9ACTN</name>
<comment type="caution">
    <text evidence="2">The sequence shown here is derived from an EMBL/GenBank/DDBJ whole genome shotgun (WGS) entry which is preliminary data.</text>
</comment>
<reference evidence="2 3" key="1">
    <citation type="submission" date="2021-01" db="EMBL/GenBank/DDBJ databases">
        <title>WGS of actinomycetes isolated from Thailand.</title>
        <authorList>
            <person name="Thawai C."/>
        </authorList>
    </citation>
    <scope>NUCLEOTIDE SEQUENCE [LARGE SCALE GENOMIC DNA]</scope>
    <source>
        <strain evidence="2 3">CA1R205</strain>
    </source>
</reference>
<dbReference type="InterPro" id="IPR017853">
    <property type="entry name" value="GH"/>
</dbReference>
<proteinExistence type="predicted"/>
<dbReference type="Proteomes" id="UP000634229">
    <property type="component" value="Unassembled WGS sequence"/>
</dbReference>
<protein>
    <submittedName>
        <fullName evidence="2">Abortive phage infection protein</fullName>
    </submittedName>
</protein>
<evidence type="ECO:0000313" key="3">
    <source>
        <dbReference type="Proteomes" id="UP000634229"/>
    </source>
</evidence>
<dbReference type="PROSITE" id="PS51318">
    <property type="entry name" value="TAT"/>
    <property type="match status" value="1"/>
</dbReference>
<sequence length="396" mass="43589">MMGGKEISRAGFLARAGAVGVTGAMGPLLTGGRARATGAPEAASGPASERAPGPAPGRTGGRRGLRYRGVSYEVIDGETPFTGWNATRMRHDLRAIRDQLHASSVSVFGTGVERLAATSSEAAERGLHVWLQPRLADVPQREILDHLAETGRHAERLRRQGAEVHLSVGAEFMLFVPGIVPGASAVERIKNLTSGNVDLKKMMRELRSFTARAAKVGRSVFHGKLTYGAAQDEAVDWNLFDLVSVNYYASFARRADHVRELAKYRRWGKPVVVPEFGTCTFQGAPEKGGMGWDVVDYDKEPPEIIGDLVRSERTQAAYLTDLVDVFESMDLYAALVYQFVTPDAPHRHQPRYDLDMASYSLVKAIWKTPEGPTAHWHWEPKEAFHALARHYGRARC</sequence>
<gene>
    <name evidence="2" type="ORF">JK363_29120</name>
</gene>
<dbReference type="RefSeq" id="WP_201879370.1">
    <property type="nucleotide sequence ID" value="NZ_JAERRF010000021.1"/>
</dbReference>
<dbReference type="InterPro" id="IPR006311">
    <property type="entry name" value="TAT_signal"/>
</dbReference>
<evidence type="ECO:0000256" key="1">
    <source>
        <dbReference type="SAM" id="MobiDB-lite"/>
    </source>
</evidence>
<accession>A0ABS1NL24</accession>
<organism evidence="2 3">
    <name type="scientific">Streptomyces coffeae</name>
    <dbReference type="NCBI Taxonomy" id="621382"/>
    <lineage>
        <taxon>Bacteria</taxon>
        <taxon>Bacillati</taxon>
        <taxon>Actinomycetota</taxon>
        <taxon>Actinomycetes</taxon>
        <taxon>Kitasatosporales</taxon>
        <taxon>Streptomycetaceae</taxon>
        <taxon>Streptomyces</taxon>
    </lineage>
</organism>
<dbReference type="EMBL" id="JAERRF010000021">
    <property type="protein sequence ID" value="MBL1100650.1"/>
    <property type="molecule type" value="Genomic_DNA"/>
</dbReference>